<name>W9X3X0_9EURO</name>
<dbReference type="InterPro" id="IPR007219">
    <property type="entry name" value="XnlR_reg_dom"/>
</dbReference>
<dbReference type="RefSeq" id="XP_007740370.1">
    <property type="nucleotide sequence ID" value="XM_007742180.1"/>
</dbReference>
<dbReference type="InterPro" id="IPR052761">
    <property type="entry name" value="Fungal_Detox/Toxin_TFs"/>
</dbReference>
<evidence type="ECO:0000256" key="1">
    <source>
        <dbReference type="ARBA" id="ARBA00023242"/>
    </source>
</evidence>
<keyword evidence="3" id="KW-0812">Transmembrane</keyword>
<keyword evidence="1" id="KW-0539">Nucleus</keyword>
<dbReference type="CDD" id="cd12148">
    <property type="entry name" value="fungal_TF_MHR"/>
    <property type="match status" value="1"/>
</dbReference>
<dbReference type="PANTHER" id="PTHR47425">
    <property type="entry name" value="FARB-RELATED"/>
    <property type="match status" value="1"/>
</dbReference>
<dbReference type="GO" id="GO:0008270">
    <property type="term" value="F:zinc ion binding"/>
    <property type="evidence" value="ECO:0007669"/>
    <property type="project" value="InterPro"/>
</dbReference>
<dbReference type="PANTHER" id="PTHR47425:SF2">
    <property type="entry name" value="FARB-RELATED"/>
    <property type="match status" value="1"/>
</dbReference>
<feature type="transmembrane region" description="Helical" evidence="3">
    <location>
        <begin position="101"/>
        <end position="122"/>
    </location>
</feature>
<dbReference type="Proteomes" id="UP000019471">
    <property type="component" value="Unassembled WGS sequence"/>
</dbReference>
<dbReference type="Pfam" id="PF04082">
    <property type="entry name" value="Fungal_trans"/>
    <property type="match status" value="1"/>
</dbReference>
<reference evidence="5 6" key="1">
    <citation type="submission" date="2013-03" db="EMBL/GenBank/DDBJ databases">
        <title>The Genome Sequence of Cladophialophora psammophila CBS 110553.</title>
        <authorList>
            <consortium name="The Broad Institute Genomics Platform"/>
            <person name="Cuomo C."/>
            <person name="de Hoog S."/>
            <person name="Gorbushina A."/>
            <person name="Walker B."/>
            <person name="Young S.K."/>
            <person name="Zeng Q."/>
            <person name="Gargeya S."/>
            <person name="Fitzgerald M."/>
            <person name="Haas B."/>
            <person name="Abouelleil A."/>
            <person name="Allen A.W."/>
            <person name="Alvarado L."/>
            <person name="Arachchi H.M."/>
            <person name="Berlin A.M."/>
            <person name="Chapman S.B."/>
            <person name="Gainer-Dewar J."/>
            <person name="Goldberg J."/>
            <person name="Griggs A."/>
            <person name="Gujja S."/>
            <person name="Hansen M."/>
            <person name="Howarth C."/>
            <person name="Imamovic A."/>
            <person name="Ireland A."/>
            <person name="Larimer J."/>
            <person name="McCowan C."/>
            <person name="Murphy C."/>
            <person name="Pearson M."/>
            <person name="Poon T.W."/>
            <person name="Priest M."/>
            <person name="Roberts A."/>
            <person name="Saif S."/>
            <person name="Shea T."/>
            <person name="Sisk P."/>
            <person name="Sykes S."/>
            <person name="Wortman J."/>
            <person name="Nusbaum C."/>
            <person name="Birren B."/>
        </authorList>
    </citation>
    <scope>NUCLEOTIDE SEQUENCE [LARGE SCALE GENOMIC DNA]</scope>
    <source>
        <strain evidence="5 6">CBS 110553</strain>
    </source>
</reference>
<dbReference type="OrthoDB" id="4161332at2759"/>
<dbReference type="GO" id="GO:0006351">
    <property type="term" value="P:DNA-templated transcription"/>
    <property type="evidence" value="ECO:0007669"/>
    <property type="project" value="InterPro"/>
</dbReference>
<dbReference type="STRING" id="1182543.W9X3X0"/>
<keyword evidence="3" id="KW-1133">Transmembrane helix</keyword>
<dbReference type="GO" id="GO:0003677">
    <property type="term" value="F:DNA binding"/>
    <property type="evidence" value="ECO:0007669"/>
    <property type="project" value="InterPro"/>
</dbReference>
<feature type="region of interest" description="Disordered" evidence="2">
    <location>
        <begin position="569"/>
        <end position="609"/>
    </location>
</feature>
<proteinExistence type="predicted"/>
<organism evidence="5 6">
    <name type="scientific">Cladophialophora psammophila CBS 110553</name>
    <dbReference type="NCBI Taxonomy" id="1182543"/>
    <lineage>
        <taxon>Eukaryota</taxon>
        <taxon>Fungi</taxon>
        <taxon>Dikarya</taxon>
        <taxon>Ascomycota</taxon>
        <taxon>Pezizomycotina</taxon>
        <taxon>Eurotiomycetes</taxon>
        <taxon>Chaetothyriomycetidae</taxon>
        <taxon>Chaetothyriales</taxon>
        <taxon>Herpotrichiellaceae</taxon>
        <taxon>Cladophialophora</taxon>
    </lineage>
</organism>
<dbReference type="AlphaFoldDB" id="W9X3X0"/>
<evidence type="ECO:0000256" key="2">
    <source>
        <dbReference type="SAM" id="MobiDB-lite"/>
    </source>
</evidence>
<dbReference type="EMBL" id="AMGX01000002">
    <property type="protein sequence ID" value="EXJ74868.1"/>
    <property type="molecule type" value="Genomic_DNA"/>
</dbReference>
<sequence length="609" mass="68558">MKNSEKSNFRPPERRADRGLYGADVIYSYYSFLSADAISQLVLEDVQYLERLGCYRLPSRASLDEFVKAYFRYIHPHQPILDEGDFWRAYTSTSAMQTMTISIFVFQAMLFAACSFVPFSIIDQLGFGDFQTARATFYRRAKALFHLDSYRDTLFSAQGALLLTQYVSASDAKINTYWLSNAIYFARSANVHRHNGFNKASLQRWTQLERLWCCCLLRDRLLALGLRRPMQIDPGEGILSEVEENILHTKAEESMVYDTNTKQALTRSFSMFCGLAALLRQALGILSLDPSFSGSGEMATPIDKVKACSEHLDQWFAKAKASSPIDGSVDKSVMLQNNIAYIYYHSAKMALWNHATYVSITKGCPVHIEFPAGGREVETAIHGIDASLQQIAEHRMLSFMPIAIVAHIAMPLVWHILTIKLDRQLQLANTRKRLSVYLSALNVLKERYEGVDRVLNHIRQIVTCLDAHETPRSLPLDIHALGDFLPNDSDRAESFTSLPRFFLRTMLIVEQALAKGQYPEEHELPRPLASPGGSNAHCACTCISNECWDLPDLGDAFDAMLETTFPANAAESKRAENPYSDGGITIQKPESLESTADLDEFPDFLNDVS</sequence>
<dbReference type="HOGENOM" id="CLU_006329_9_2_1"/>
<gene>
    <name evidence="5" type="ORF">A1O5_01564</name>
</gene>
<dbReference type="GeneID" id="19186297"/>
<evidence type="ECO:0000256" key="3">
    <source>
        <dbReference type="SAM" id="Phobius"/>
    </source>
</evidence>
<comment type="caution">
    <text evidence="5">The sequence shown here is derived from an EMBL/GenBank/DDBJ whole genome shotgun (WGS) entry which is preliminary data.</text>
</comment>
<protein>
    <recommendedName>
        <fullName evidence="4">Xylanolytic transcriptional activator regulatory domain-containing protein</fullName>
    </recommendedName>
</protein>
<keyword evidence="6" id="KW-1185">Reference proteome</keyword>
<dbReference type="eggNOG" id="ENOG502SI3E">
    <property type="taxonomic scope" value="Eukaryota"/>
</dbReference>
<keyword evidence="3" id="KW-0472">Membrane</keyword>
<evidence type="ECO:0000313" key="6">
    <source>
        <dbReference type="Proteomes" id="UP000019471"/>
    </source>
</evidence>
<feature type="domain" description="Xylanolytic transcriptional activator regulatory" evidence="4">
    <location>
        <begin position="68"/>
        <end position="233"/>
    </location>
</feature>
<accession>W9X3X0</accession>
<evidence type="ECO:0000313" key="5">
    <source>
        <dbReference type="EMBL" id="EXJ74868.1"/>
    </source>
</evidence>
<evidence type="ECO:0000259" key="4">
    <source>
        <dbReference type="Pfam" id="PF04082"/>
    </source>
</evidence>